<evidence type="ECO:0000256" key="1">
    <source>
        <dbReference type="ARBA" id="ARBA00006068"/>
    </source>
</evidence>
<gene>
    <name evidence="4" type="ORF">A2Y68_02115</name>
</gene>
<feature type="domain" description="Cell envelope-related transcriptional attenuator" evidence="3">
    <location>
        <begin position="110"/>
        <end position="280"/>
    </location>
</feature>
<dbReference type="PANTHER" id="PTHR33392">
    <property type="entry name" value="POLYISOPRENYL-TEICHOIC ACID--PEPTIDOGLYCAN TEICHOIC ACID TRANSFERASE TAGU"/>
    <property type="match status" value="1"/>
</dbReference>
<reference evidence="4 5" key="1">
    <citation type="journal article" date="2016" name="Nat. Commun.">
        <title>Thousands of microbial genomes shed light on interconnected biogeochemical processes in an aquifer system.</title>
        <authorList>
            <person name="Anantharaman K."/>
            <person name="Brown C.T."/>
            <person name="Hug L.A."/>
            <person name="Sharon I."/>
            <person name="Castelle C.J."/>
            <person name="Probst A.J."/>
            <person name="Thomas B.C."/>
            <person name="Singh A."/>
            <person name="Wilkins M.J."/>
            <person name="Karaoz U."/>
            <person name="Brodie E.L."/>
            <person name="Williams K.H."/>
            <person name="Hubbard S.S."/>
            <person name="Banfield J.F."/>
        </authorList>
    </citation>
    <scope>NUCLEOTIDE SEQUENCE [LARGE SCALE GENOMIC DNA]</scope>
</reference>
<dbReference type="Gene3D" id="3.40.630.190">
    <property type="entry name" value="LCP protein"/>
    <property type="match status" value="1"/>
</dbReference>
<name>A0A1F7X5F5_9BACT</name>
<dbReference type="InterPro" id="IPR004474">
    <property type="entry name" value="LytR_CpsA_psr"/>
</dbReference>
<organism evidence="4 5">
    <name type="scientific">Candidatus Woesebacteria bacterium RBG_13_46_13</name>
    <dbReference type="NCBI Taxonomy" id="1802479"/>
    <lineage>
        <taxon>Bacteria</taxon>
        <taxon>Candidatus Woeseibacteriota</taxon>
    </lineage>
</organism>
<evidence type="ECO:0000259" key="3">
    <source>
        <dbReference type="Pfam" id="PF03816"/>
    </source>
</evidence>
<keyword evidence="2" id="KW-1133">Transmembrane helix</keyword>
<keyword evidence="2" id="KW-0472">Membrane</keyword>
<dbReference type="STRING" id="1802479.A2Y68_02115"/>
<proteinExistence type="inferred from homology"/>
<accession>A0A1F7X5F5</accession>
<protein>
    <recommendedName>
        <fullName evidence="3">Cell envelope-related transcriptional attenuator domain-containing protein</fullName>
    </recommendedName>
</protein>
<dbReference type="NCBIfam" id="TIGR00350">
    <property type="entry name" value="lytR_cpsA_psr"/>
    <property type="match status" value="1"/>
</dbReference>
<sequence length="376" mass="41613">MDKPNSSTQEAVPIRQNLSPRDKFFLRAKRRFLRHIWLARLGLVVAVVASVYLAIVVIGFALTRIGIPNYVHLVSDFIFTPAAQIHSQEGRTNFLILGKAGAGHDAPDLTDTIIFASVSQGKPSTVLVSLPRDIWVPAIRAKLNSAYYWGKQRAEAGGLVLAKSEVEAIVGQPVHYGIVIDFSAFKQIIDVIGGIDVDVDRAFVDNKYPIVGRENDECGGDREFKCRYQTVSFSAGTQKVDGETALKFVRSRNAEGEEGTDIARAARQQKIIVALKNKILSPAVIFSPKKLLGVWKEVKDSVESDIDPSAAAILARRILASRNEVRQLVLSEEFLANPQVSPRYDNQYVFLPKEGNWSKVHEWINCLLNSNCLSGK</sequence>
<keyword evidence="2" id="KW-0812">Transmembrane</keyword>
<feature type="transmembrane region" description="Helical" evidence="2">
    <location>
        <begin position="37"/>
        <end position="62"/>
    </location>
</feature>
<comment type="similarity">
    <text evidence="1">Belongs to the LytR/CpsA/Psr (LCP) family.</text>
</comment>
<dbReference type="Proteomes" id="UP000176778">
    <property type="component" value="Unassembled WGS sequence"/>
</dbReference>
<dbReference type="InterPro" id="IPR050922">
    <property type="entry name" value="LytR/CpsA/Psr_CW_biosynth"/>
</dbReference>
<evidence type="ECO:0000313" key="4">
    <source>
        <dbReference type="EMBL" id="OGM10211.1"/>
    </source>
</evidence>
<evidence type="ECO:0000256" key="2">
    <source>
        <dbReference type="SAM" id="Phobius"/>
    </source>
</evidence>
<dbReference type="PANTHER" id="PTHR33392:SF6">
    <property type="entry name" value="POLYISOPRENYL-TEICHOIC ACID--PEPTIDOGLYCAN TEICHOIC ACID TRANSFERASE TAGU"/>
    <property type="match status" value="1"/>
</dbReference>
<evidence type="ECO:0000313" key="5">
    <source>
        <dbReference type="Proteomes" id="UP000176778"/>
    </source>
</evidence>
<dbReference type="AlphaFoldDB" id="A0A1F7X5F5"/>
<comment type="caution">
    <text evidence="4">The sequence shown here is derived from an EMBL/GenBank/DDBJ whole genome shotgun (WGS) entry which is preliminary data.</text>
</comment>
<dbReference type="EMBL" id="MGFR01000001">
    <property type="protein sequence ID" value="OGM10211.1"/>
    <property type="molecule type" value="Genomic_DNA"/>
</dbReference>
<dbReference type="Pfam" id="PF03816">
    <property type="entry name" value="LytR_cpsA_psr"/>
    <property type="match status" value="1"/>
</dbReference>